<dbReference type="NCBIfam" id="TIGR02304">
    <property type="entry name" value="aden_form_hyp"/>
    <property type="match status" value="1"/>
</dbReference>
<proteinExistence type="predicted"/>
<dbReference type="AlphaFoldDB" id="A0A3A3GEN0"/>
<dbReference type="Gene3D" id="3.40.50.12780">
    <property type="entry name" value="N-terminal domain of ligase-like"/>
    <property type="match status" value="1"/>
</dbReference>
<evidence type="ECO:0000313" key="1">
    <source>
        <dbReference type="EMBL" id="RJG22436.1"/>
    </source>
</evidence>
<dbReference type="RefSeq" id="WP_119794800.1">
    <property type="nucleotide sequence ID" value="NZ_QYZD01000016.1"/>
</dbReference>
<organism evidence="1 2">
    <name type="scientific">Paenibacillus thiaminolyticus</name>
    <name type="common">Bacillus thiaminolyticus</name>
    <dbReference type="NCBI Taxonomy" id="49283"/>
    <lineage>
        <taxon>Bacteria</taxon>
        <taxon>Bacillati</taxon>
        <taxon>Bacillota</taxon>
        <taxon>Bacilli</taxon>
        <taxon>Bacillales</taxon>
        <taxon>Paenibacillaceae</taxon>
        <taxon>Paenibacillus</taxon>
    </lineage>
</organism>
<evidence type="ECO:0000313" key="2">
    <source>
        <dbReference type="Proteomes" id="UP000266177"/>
    </source>
</evidence>
<dbReference type="OrthoDB" id="580775at2"/>
<dbReference type="PANTHER" id="PTHR36932">
    <property type="entry name" value="CAPSULAR POLYSACCHARIDE BIOSYNTHESIS PROTEIN"/>
    <property type="match status" value="1"/>
</dbReference>
<gene>
    <name evidence="1" type="ORF">DQX05_17370</name>
</gene>
<accession>A0A3A3GEN0</accession>
<dbReference type="InterPro" id="IPR042099">
    <property type="entry name" value="ANL_N_sf"/>
</dbReference>
<reference evidence="1 2" key="1">
    <citation type="submission" date="2018-09" db="EMBL/GenBank/DDBJ databases">
        <title>Paenibacillus SK2017-BO5.</title>
        <authorList>
            <person name="Piskunova J.V."/>
            <person name="Dubiley S.A."/>
            <person name="Severinov K.V."/>
        </authorList>
    </citation>
    <scope>NUCLEOTIDE SEQUENCE [LARGE SCALE GENOMIC DNA]</scope>
    <source>
        <strain evidence="1 2">BO5</strain>
    </source>
</reference>
<dbReference type="SUPFAM" id="SSF56801">
    <property type="entry name" value="Acetyl-CoA synthetase-like"/>
    <property type="match status" value="1"/>
</dbReference>
<dbReference type="PANTHER" id="PTHR36932:SF1">
    <property type="entry name" value="CAPSULAR POLYSACCHARIDE BIOSYNTHESIS PROTEIN"/>
    <property type="match status" value="1"/>
</dbReference>
<dbReference type="InterPro" id="IPR053158">
    <property type="entry name" value="CapK_Type1_Caps_Biosynth"/>
</dbReference>
<name>A0A3A3GEN0_PANTH</name>
<dbReference type="Proteomes" id="UP000266177">
    <property type="component" value="Unassembled WGS sequence"/>
</dbReference>
<protein>
    <submittedName>
        <fullName evidence="1">Adenylate cyclase</fullName>
    </submittedName>
</protein>
<comment type="caution">
    <text evidence="1">The sequence shown here is derived from an EMBL/GenBank/DDBJ whole genome shotgun (WGS) entry which is preliminary data.</text>
</comment>
<dbReference type="InterPro" id="IPR012685">
    <property type="entry name" value="CHP02304_F390_synth-rel"/>
</dbReference>
<sequence>MRAAPLIAFASRYIHTMRIGKTRSRSALERWQERKIMRHIATVRARSSFYRELWEGWPDTEWRQFPIIEKAEMMAHFDRLNTVGVKKEEALEIALRAERTRDFRSAIGSVTIGLSSGTSGNRGLFLVSERERLAWAGAVVAKLLPGALLRSERIAFFLRADSKLYQSVRQGRLQFAFFDLLSSYAEHIERLNALRPTVVVGPPSLLRMLAASRRAGELAIRPRKIISVAEVLDPLDRPFIEAAFEQRLHQVYQCTEGFLASTCAYGTIHVNEDIVHIDKEYVDAAHGKFVPIVTDFSRLAQPIIRYRLNDVLTEKRDRCPCGSPFMEIESIDGRCDDLFYVPAAEDSGKTIPLFPDFISRAIIGASDRIEEYEAVQLSPERMRVALRIAPASRPQAEEAVRAMLDDLCRRTGCQPMEIEFASYAHTAGDRKLRRVRRCWT</sequence>
<dbReference type="EMBL" id="QYZD01000016">
    <property type="protein sequence ID" value="RJG22436.1"/>
    <property type="molecule type" value="Genomic_DNA"/>
</dbReference>